<protein>
    <submittedName>
        <fullName evidence="1">Uncharacterized protein</fullName>
    </submittedName>
</protein>
<dbReference type="RefSeq" id="WP_071077668.1">
    <property type="nucleotide sequence ID" value="NZ_LFKP01000008.1"/>
</dbReference>
<name>A0A1S1UAN3_9BURK</name>
<reference evidence="1 2" key="1">
    <citation type="submission" date="2015-06" db="EMBL/GenBank/DDBJ databases">
        <title>Draft genome sequencing of a biphenyl-degrading bacterium, Janthinobacterium lividum MEG1.</title>
        <authorList>
            <person name="Shimodaira J."/>
            <person name="Hatta T."/>
        </authorList>
    </citation>
    <scope>NUCLEOTIDE SEQUENCE [LARGE SCALE GENOMIC DNA]</scope>
    <source>
        <strain evidence="1 2">MEG1</strain>
    </source>
</reference>
<evidence type="ECO:0000313" key="1">
    <source>
        <dbReference type="EMBL" id="OHV96183.1"/>
    </source>
</evidence>
<gene>
    <name evidence="1" type="ORF">AKG95_15345</name>
</gene>
<dbReference type="AlphaFoldDB" id="A0A1S1UAN3"/>
<proteinExistence type="predicted"/>
<dbReference type="EMBL" id="LFKP01000008">
    <property type="protein sequence ID" value="OHV96183.1"/>
    <property type="molecule type" value="Genomic_DNA"/>
</dbReference>
<organism evidence="1 2">
    <name type="scientific">Janthinobacterium lividum</name>
    <dbReference type="NCBI Taxonomy" id="29581"/>
    <lineage>
        <taxon>Bacteria</taxon>
        <taxon>Pseudomonadati</taxon>
        <taxon>Pseudomonadota</taxon>
        <taxon>Betaproteobacteria</taxon>
        <taxon>Burkholderiales</taxon>
        <taxon>Oxalobacteraceae</taxon>
        <taxon>Janthinobacterium</taxon>
    </lineage>
</organism>
<comment type="caution">
    <text evidence="1">The sequence shown here is derived from an EMBL/GenBank/DDBJ whole genome shotgun (WGS) entry which is preliminary data.</text>
</comment>
<dbReference type="Proteomes" id="UP000179840">
    <property type="component" value="Unassembled WGS sequence"/>
</dbReference>
<accession>A0A1S1UAN3</accession>
<evidence type="ECO:0000313" key="2">
    <source>
        <dbReference type="Proteomes" id="UP000179840"/>
    </source>
</evidence>
<sequence length="84" mass="9635">MSKFRKPLTTVELVEIRLRSDSRDMRAVLREIRRLRAIVSKADQLERSLGPTDGAAAMIRDVLRAELDEEPSIAELMWTDLNVL</sequence>